<keyword evidence="2" id="KW-0808">Transferase</keyword>
<dbReference type="InterPro" id="IPR007053">
    <property type="entry name" value="LRAT_dom"/>
</dbReference>
<proteinExistence type="inferred from homology"/>
<keyword evidence="5" id="KW-0472">Membrane</keyword>
<feature type="domain" description="LRAT" evidence="6">
    <location>
        <begin position="1"/>
        <end position="71"/>
    </location>
</feature>
<feature type="transmembrane region" description="Helical" evidence="5">
    <location>
        <begin position="75"/>
        <end position="105"/>
    </location>
</feature>
<dbReference type="AlphaFoldDB" id="A0A151NKJ0"/>
<dbReference type="GO" id="GO:0004623">
    <property type="term" value="F:phospholipase A2 activity"/>
    <property type="evidence" value="ECO:0007669"/>
    <property type="project" value="TreeGrafter"/>
</dbReference>
<evidence type="ECO:0000313" key="7">
    <source>
        <dbReference type="EMBL" id="KYO37312.1"/>
    </source>
</evidence>
<organism evidence="7 8">
    <name type="scientific">Alligator mississippiensis</name>
    <name type="common">American alligator</name>
    <dbReference type="NCBI Taxonomy" id="8496"/>
    <lineage>
        <taxon>Eukaryota</taxon>
        <taxon>Metazoa</taxon>
        <taxon>Chordata</taxon>
        <taxon>Craniata</taxon>
        <taxon>Vertebrata</taxon>
        <taxon>Euteleostomi</taxon>
        <taxon>Archelosauria</taxon>
        <taxon>Archosauria</taxon>
        <taxon>Crocodylia</taxon>
        <taxon>Alligatoridae</taxon>
        <taxon>Alligatorinae</taxon>
        <taxon>Alligator</taxon>
    </lineage>
</organism>
<dbReference type="GO" id="GO:0008970">
    <property type="term" value="F:phospholipase A1 activity"/>
    <property type="evidence" value="ECO:0007669"/>
    <property type="project" value="TreeGrafter"/>
</dbReference>
<keyword evidence="5" id="KW-0812">Transmembrane</keyword>
<keyword evidence="5" id="KW-1133">Transmembrane helix</keyword>
<comment type="similarity">
    <text evidence="1">Belongs to the H-rev107 family.</text>
</comment>
<protein>
    <submittedName>
        <fullName evidence="7">HRAS-like suppressor 3</fullName>
    </submittedName>
</protein>
<dbReference type="GO" id="GO:0005737">
    <property type="term" value="C:cytoplasm"/>
    <property type="evidence" value="ECO:0007669"/>
    <property type="project" value="TreeGrafter"/>
</dbReference>
<keyword evidence="4" id="KW-0443">Lipid metabolism</keyword>
<gene>
    <name evidence="7" type="ORF">Y1Q_0012449</name>
</gene>
<evidence type="ECO:0000256" key="1">
    <source>
        <dbReference type="ARBA" id="ARBA00007824"/>
    </source>
</evidence>
<dbReference type="STRING" id="8496.A0A151NKJ0"/>
<dbReference type="Proteomes" id="UP000050525">
    <property type="component" value="Unassembled WGS sequence"/>
</dbReference>
<dbReference type="EMBL" id="AKHW03002761">
    <property type="protein sequence ID" value="KYO37312.1"/>
    <property type="molecule type" value="Genomic_DNA"/>
</dbReference>
<dbReference type="InterPro" id="IPR051496">
    <property type="entry name" value="H-rev107_PLA/AT"/>
</dbReference>
<evidence type="ECO:0000256" key="3">
    <source>
        <dbReference type="ARBA" id="ARBA00022801"/>
    </source>
</evidence>
<evidence type="ECO:0000256" key="2">
    <source>
        <dbReference type="ARBA" id="ARBA00022679"/>
    </source>
</evidence>
<evidence type="ECO:0000256" key="4">
    <source>
        <dbReference type="ARBA" id="ARBA00023098"/>
    </source>
</evidence>
<dbReference type="Gene3D" id="3.90.1720.10">
    <property type="entry name" value="endopeptidase domain like (from Nostoc punctiforme)"/>
    <property type="match status" value="1"/>
</dbReference>
<dbReference type="PROSITE" id="PS51934">
    <property type="entry name" value="LRAT"/>
    <property type="match status" value="1"/>
</dbReference>
<name>A0A151NKJ0_ALLMI</name>
<comment type="caution">
    <text evidence="7">The sequence shown here is derived from an EMBL/GenBank/DDBJ whole genome shotgun (WGS) entry which is preliminary data.</text>
</comment>
<reference evidence="7 8" key="1">
    <citation type="journal article" date="2012" name="Genome Biol.">
        <title>Sequencing three crocodilian genomes to illuminate the evolution of archosaurs and amniotes.</title>
        <authorList>
            <person name="St John J.A."/>
            <person name="Braun E.L."/>
            <person name="Isberg S.R."/>
            <person name="Miles L.G."/>
            <person name="Chong A.Y."/>
            <person name="Gongora J."/>
            <person name="Dalzell P."/>
            <person name="Moran C."/>
            <person name="Bed'hom B."/>
            <person name="Abzhanov A."/>
            <person name="Burgess S.C."/>
            <person name="Cooksey A.M."/>
            <person name="Castoe T.A."/>
            <person name="Crawford N.G."/>
            <person name="Densmore L.D."/>
            <person name="Drew J.C."/>
            <person name="Edwards S.V."/>
            <person name="Faircloth B.C."/>
            <person name="Fujita M.K."/>
            <person name="Greenwold M.J."/>
            <person name="Hoffmann F.G."/>
            <person name="Howard J.M."/>
            <person name="Iguchi T."/>
            <person name="Janes D.E."/>
            <person name="Khan S.Y."/>
            <person name="Kohno S."/>
            <person name="de Koning A.J."/>
            <person name="Lance S.L."/>
            <person name="McCarthy F.M."/>
            <person name="McCormack J.E."/>
            <person name="Merchant M.E."/>
            <person name="Peterson D.G."/>
            <person name="Pollock D.D."/>
            <person name="Pourmand N."/>
            <person name="Raney B.J."/>
            <person name="Roessler K.A."/>
            <person name="Sanford J.R."/>
            <person name="Sawyer R.H."/>
            <person name="Schmidt C.J."/>
            <person name="Triplett E.W."/>
            <person name="Tuberville T.D."/>
            <person name="Venegas-Anaya M."/>
            <person name="Howard J.T."/>
            <person name="Jarvis E.D."/>
            <person name="Guillette L.J.Jr."/>
            <person name="Glenn T.C."/>
            <person name="Green R.E."/>
            <person name="Ray D.A."/>
        </authorList>
    </citation>
    <scope>NUCLEOTIDE SEQUENCE [LARGE SCALE GENOMIC DNA]</scope>
    <source>
        <strain evidence="7">KSC_2009_1</strain>
    </source>
</reference>
<dbReference type="PANTHER" id="PTHR13943:SF31">
    <property type="entry name" value="PHOSPHOLIPASE A AND ACYLTRANSFERASE 3"/>
    <property type="match status" value="1"/>
</dbReference>
<evidence type="ECO:0000259" key="6">
    <source>
        <dbReference type="PROSITE" id="PS51934"/>
    </source>
</evidence>
<accession>A0A151NKJ0</accession>
<evidence type="ECO:0000256" key="5">
    <source>
        <dbReference type="SAM" id="Phobius"/>
    </source>
</evidence>
<keyword evidence="3" id="KW-0378">Hydrolase</keyword>
<sequence>MVKKERLQDILRGDTYCVNNKYDKTRTLRPVEEILAKANGKVGKKMFYNVFLQNCEHFVTELRYGRSISHQVQDVVTAVAVGSLVCISPWLCALAVAVTGGYVFLREFQ</sequence>
<dbReference type="Pfam" id="PF04970">
    <property type="entry name" value="LRAT"/>
    <property type="match status" value="1"/>
</dbReference>
<dbReference type="GO" id="GO:0016410">
    <property type="term" value="F:N-acyltransferase activity"/>
    <property type="evidence" value="ECO:0007669"/>
    <property type="project" value="TreeGrafter"/>
</dbReference>
<dbReference type="eggNOG" id="ENOG502QU0S">
    <property type="taxonomic scope" value="Eukaryota"/>
</dbReference>
<dbReference type="PhylomeDB" id="A0A151NKJ0"/>
<dbReference type="PANTHER" id="PTHR13943">
    <property type="entry name" value="HRAS-LIKE SUPPRESSOR - RELATED"/>
    <property type="match status" value="1"/>
</dbReference>
<evidence type="ECO:0000313" key="8">
    <source>
        <dbReference type="Proteomes" id="UP000050525"/>
    </source>
</evidence>
<keyword evidence="8" id="KW-1185">Reference proteome</keyword>
<dbReference type="GO" id="GO:0070292">
    <property type="term" value="P:N-acylphosphatidylethanolamine metabolic process"/>
    <property type="evidence" value="ECO:0007669"/>
    <property type="project" value="TreeGrafter"/>
</dbReference>